<evidence type="ECO:0000256" key="3">
    <source>
        <dbReference type="ARBA" id="ARBA00022729"/>
    </source>
</evidence>
<keyword evidence="6" id="KW-1133">Transmembrane helix</keyword>
<keyword evidence="4" id="KW-0106">Calcium</keyword>
<dbReference type="STRING" id="1802399.A3E39_04105"/>
<name>A0A1F7UNP2_9BACT</name>
<evidence type="ECO:0000256" key="6">
    <source>
        <dbReference type="SAM" id="Phobius"/>
    </source>
</evidence>
<feature type="transmembrane region" description="Helical" evidence="6">
    <location>
        <begin position="6"/>
        <end position="27"/>
    </location>
</feature>
<evidence type="ECO:0000313" key="7">
    <source>
        <dbReference type="EMBL" id="OGL79374.1"/>
    </source>
</evidence>
<reference evidence="7 8" key="1">
    <citation type="journal article" date="2016" name="Nat. Commun.">
        <title>Thousands of microbial genomes shed light on interconnected biogeochemical processes in an aquifer system.</title>
        <authorList>
            <person name="Anantharaman K."/>
            <person name="Brown C.T."/>
            <person name="Hug L.A."/>
            <person name="Sharon I."/>
            <person name="Castelle C.J."/>
            <person name="Probst A.J."/>
            <person name="Thomas B.C."/>
            <person name="Singh A."/>
            <person name="Wilkins M.J."/>
            <person name="Karaoz U."/>
            <person name="Brodie E.L."/>
            <person name="Williams K.H."/>
            <person name="Hubbard S.S."/>
            <person name="Banfield J.F."/>
        </authorList>
    </citation>
    <scope>NUCLEOTIDE SEQUENCE [LARGE SCALE GENOMIC DNA]</scope>
</reference>
<organism evidence="7 8">
    <name type="scientific">Candidatus Uhrbacteria bacterium RIFCSPHIGHO2_12_FULL_60_25</name>
    <dbReference type="NCBI Taxonomy" id="1802399"/>
    <lineage>
        <taxon>Bacteria</taxon>
        <taxon>Candidatus Uhriibacteriota</taxon>
    </lineage>
</organism>
<dbReference type="Proteomes" id="UP000176603">
    <property type="component" value="Unassembled WGS sequence"/>
</dbReference>
<dbReference type="PANTHER" id="PTHR37467">
    <property type="entry name" value="EXPORTED CALCIUM-BINDING GLYCOPROTEIN-RELATED"/>
    <property type="match status" value="1"/>
</dbReference>
<evidence type="ECO:0000256" key="2">
    <source>
        <dbReference type="ARBA" id="ARBA00022525"/>
    </source>
</evidence>
<gene>
    <name evidence="7" type="ORF">A3E39_04105</name>
</gene>
<dbReference type="GO" id="GO:0005509">
    <property type="term" value="F:calcium ion binding"/>
    <property type="evidence" value="ECO:0007669"/>
    <property type="project" value="InterPro"/>
</dbReference>
<feature type="compositionally biased region" description="Polar residues" evidence="5">
    <location>
        <begin position="156"/>
        <end position="167"/>
    </location>
</feature>
<dbReference type="EMBL" id="MGEH01000011">
    <property type="protein sequence ID" value="OGL79374.1"/>
    <property type="molecule type" value="Genomic_DNA"/>
</dbReference>
<evidence type="ECO:0000256" key="1">
    <source>
        <dbReference type="ARBA" id="ARBA00004613"/>
    </source>
</evidence>
<dbReference type="AlphaFoldDB" id="A0A1F7UNP2"/>
<accession>A0A1F7UNP2</accession>
<dbReference type="InterPro" id="IPR028974">
    <property type="entry name" value="TSP_type-3_rpt"/>
</dbReference>
<dbReference type="Pfam" id="PF18884">
    <property type="entry name" value="TSP3_bac"/>
    <property type="match status" value="3"/>
</dbReference>
<keyword evidence="2" id="KW-0964">Secreted</keyword>
<dbReference type="PANTHER" id="PTHR37467:SF1">
    <property type="entry name" value="EXPORTED CALCIUM-BINDING GLYCOPROTEIN"/>
    <property type="match status" value="1"/>
</dbReference>
<feature type="region of interest" description="Disordered" evidence="5">
    <location>
        <begin position="132"/>
        <end position="218"/>
    </location>
</feature>
<dbReference type="SUPFAM" id="SSF103647">
    <property type="entry name" value="TSP type-3 repeat"/>
    <property type="match status" value="1"/>
</dbReference>
<protein>
    <submittedName>
        <fullName evidence="7">Uncharacterized protein</fullName>
    </submittedName>
</protein>
<comment type="caution">
    <text evidence="7">The sequence shown here is derived from an EMBL/GenBank/DDBJ whole genome shotgun (WGS) entry which is preliminary data.</text>
</comment>
<dbReference type="InterPro" id="IPR059100">
    <property type="entry name" value="TSP3_bac"/>
</dbReference>
<evidence type="ECO:0000313" key="8">
    <source>
        <dbReference type="Proteomes" id="UP000176603"/>
    </source>
</evidence>
<keyword evidence="6" id="KW-0812">Transmembrane</keyword>
<evidence type="ECO:0000256" key="4">
    <source>
        <dbReference type="ARBA" id="ARBA00022837"/>
    </source>
</evidence>
<evidence type="ECO:0000256" key="5">
    <source>
        <dbReference type="SAM" id="MobiDB-lite"/>
    </source>
</evidence>
<keyword evidence="3" id="KW-0732">Signal</keyword>
<proteinExistence type="predicted"/>
<sequence>MSLAKLAVIIGSAVVIVGGAVGIVWWLRSRSVPSASGQPAPGTAVELVAPPVTGSLRTESVAATGEEPPSEIPEEGERSIEELKRIRVYPGESRGFPGEEPAVTMADLLRVGGQAATEETAPGVFVIPVAPSAGTGGGSAVPRVEGSADPDKDGLTNDQELQQGTDPNKSDTDGDGLSDGDEVRKYRTDPLNPDTDGDTYQDGAEVKAGYNPRGSGKL</sequence>
<comment type="subcellular location">
    <subcellularLocation>
        <location evidence="1">Secreted</location>
    </subcellularLocation>
</comment>
<dbReference type="InterPro" id="IPR053180">
    <property type="entry name" value="Ca-binding_acidic-repeat"/>
</dbReference>
<keyword evidence="6" id="KW-0472">Membrane</keyword>